<sequence>MLKTVWGGLLGALGLVGCGAQSGVQTVDVAALRAAQQAQSGTYVLDVRTPGEYAAGHIEGAVLLPLQELPQRLSEVPAGQPVYVVCRSGKRSAQASRLLAEAGQTPLNVVGGMNAWTAAGYPVVK</sequence>
<dbReference type="Pfam" id="PF00581">
    <property type="entry name" value="Rhodanese"/>
    <property type="match status" value="1"/>
</dbReference>
<protein>
    <submittedName>
        <fullName evidence="2">Rhodanese-like domain-containing protein</fullName>
    </submittedName>
</protein>
<dbReference type="PANTHER" id="PTHR43031:SF1">
    <property type="entry name" value="PYRIDINE NUCLEOTIDE-DISULPHIDE OXIDOREDUCTASE"/>
    <property type="match status" value="1"/>
</dbReference>
<dbReference type="RefSeq" id="WP_380083735.1">
    <property type="nucleotide sequence ID" value="NZ_JBHSWD010000002.1"/>
</dbReference>
<dbReference type="EMBL" id="JBHSWD010000002">
    <property type="protein sequence ID" value="MFC6592893.1"/>
    <property type="molecule type" value="Genomic_DNA"/>
</dbReference>
<comment type="caution">
    <text evidence="2">The sequence shown here is derived from an EMBL/GenBank/DDBJ whole genome shotgun (WGS) entry which is preliminary data.</text>
</comment>
<evidence type="ECO:0000313" key="4">
    <source>
        <dbReference type="Proteomes" id="UP001596297"/>
    </source>
</evidence>
<gene>
    <name evidence="2" type="ORF">ACFP81_11855</name>
    <name evidence="3" type="ORF">ACFP81_13395</name>
</gene>
<dbReference type="PANTHER" id="PTHR43031">
    <property type="entry name" value="FAD-DEPENDENT OXIDOREDUCTASE"/>
    <property type="match status" value="1"/>
</dbReference>
<dbReference type="Gene3D" id="3.40.250.10">
    <property type="entry name" value="Rhodanese-like domain"/>
    <property type="match status" value="1"/>
</dbReference>
<reference evidence="4" key="2">
    <citation type="journal article" date="2019" name="Int. J. Syst. Evol. Microbiol.">
        <title>The Global Catalogue of Microorganisms (GCM) 10K type strain sequencing project: providing services to taxonomists for standard genome sequencing and annotation.</title>
        <authorList>
            <consortium name="The Broad Institute Genomics Platform"/>
            <consortium name="The Broad Institute Genome Sequencing Center for Infectious Disease"/>
            <person name="Wu L."/>
            <person name="Ma J."/>
        </authorList>
    </citation>
    <scope>NUCLEOTIDE SEQUENCE [LARGE SCALE GENOMIC DNA]</scope>
    <source>
        <strain evidence="4">CGMCC 1.15772</strain>
    </source>
</reference>
<dbReference type="CDD" id="cd00158">
    <property type="entry name" value="RHOD"/>
    <property type="match status" value="1"/>
</dbReference>
<evidence type="ECO:0000313" key="3">
    <source>
        <dbReference type="EMBL" id="MFC6592893.1"/>
    </source>
</evidence>
<name>A0ABW1YGF3_9DEIO</name>
<reference evidence="2" key="3">
    <citation type="submission" date="2024-09" db="EMBL/GenBank/DDBJ databases">
        <authorList>
            <person name="Sun Q."/>
            <person name="Mori K."/>
        </authorList>
    </citation>
    <scope>NUCLEOTIDE SEQUENCE</scope>
    <source>
        <strain evidence="2">NBRC 112440</strain>
    </source>
</reference>
<dbReference type="InterPro" id="IPR036873">
    <property type="entry name" value="Rhodanese-like_dom_sf"/>
</dbReference>
<dbReference type="Proteomes" id="UP001596297">
    <property type="component" value="Unassembled WGS sequence"/>
</dbReference>
<dbReference type="InterPro" id="IPR001763">
    <property type="entry name" value="Rhodanese-like_dom"/>
</dbReference>
<evidence type="ECO:0000313" key="2">
    <source>
        <dbReference type="EMBL" id="MFC6592617.1"/>
    </source>
</evidence>
<proteinExistence type="predicted"/>
<feature type="domain" description="Rhodanese" evidence="1">
    <location>
        <begin position="38"/>
        <end position="125"/>
    </location>
</feature>
<reference evidence="2" key="1">
    <citation type="journal article" date="2014" name="Int. J. Syst. Evol. Microbiol.">
        <title>Complete genome of a new Firmicutes species belonging to the dominant human colonic microbiota ('Ruminococcus bicirculans') reveals two chromosomes and a selective capacity to utilize plant glucans.</title>
        <authorList>
            <consortium name="NISC Comparative Sequencing Program"/>
            <person name="Wegmann U."/>
            <person name="Louis P."/>
            <person name="Goesmann A."/>
            <person name="Henrissat B."/>
            <person name="Duncan S.H."/>
            <person name="Flint H.J."/>
        </authorList>
    </citation>
    <scope>NUCLEOTIDE SEQUENCE</scope>
    <source>
        <strain evidence="2">NBRC 112440</strain>
    </source>
</reference>
<dbReference type="SMART" id="SM00450">
    <property type="entry name" value="RHOD"/>
    <property type="match status" value="1"/>
</dbReference>
<dbReference type="InterPro" id="IPR050229">
    <property type="entry name" value="GlpE_sulfurtransferase"/>
</dbReference>
<dbReference type="EMBL" id="JBHSWD010000002">
    <property type="protein sequence ID" value="MFC6592617.1"/>
    <property type="molecule type" value="Genomic_DNA"/>
</dbReference>
<evidence type="ECO:0000259" key="1">
    <source>
        <dbReference type="PROSITE" id="PS50206"/>
    </source>
</evidence>
<organism evidence="2 4">
    <name type="scientific">Deinococcus lacus</name>
    <dbReference type="NCBI Taxonomy" id="392561"/>
    <lineage>
        <taxon>Bacteria</taxon>
        <taxon>Thermotogati</taxon>
        <taxon>Deinococcota</taxon>
        <taxon>Deinococci</taxon>
        <taxon>Deinococcales</taxon>
        <taxon>Deinococcaceae</taxon>
        <taxon>Deinococcus</taxon>
    </lineage>
</organism>
<keyword evidence="4" id="KW-1185">Reference proteome</keyword>
<dbReference type="PROSITE" id="PS51257">
    <property type="entry name" value="PROKAR_LIPOPROTEIN"/>
    <property type="match status" value="1"/>
</dbReference>
<dbReference type="PROSITE" id="PS50206">
    <property type="entry name" value="RHODANESE_3"/>
    <property type="match status" value="1"/>
</dbReference>
<dbReference type="SUPFAM" id="SSF52821">
    <property type="entry name" value="Rhodanese/Cell cycle control phosphatase"/>
    <property type="match status" value="1"/>
</dbReference>
<accession>A0ABW1YGF3</accession>